<proteinExistence type="predicted"/>
<feature type="compositionally biased region" description="Polar residues" evidence="2">
    <location>
        <begin position="546"/>
        <end position="557"/>
    </location>
</feature>
<feature type="coiled-coil region" evidence="1">
    <location>
        <begin position="89"/>
        <end position="143"/>
    </location>
</feature>
<dbReference type="Proteomes" id="UP001174934">
    <property type="component" value="Unassembled WGS sequence"/>
</dbReference>
<feature type="compositionally biased region" description="Low complexity" evidence="2">
    <location>
        <begin position="366"/>
        <end position="378"/>
    </location>
</feature>
<keyword evidence="1" id="KW-0175">Coiled coil</keyword>
<feature type="region of interest" description="Disordered" evidence="2">
    <location>
        <begin position="537"/>
        <end position="560"/>
    </location>
</feature>
<dbReference type="AlphaFoldDB" id="A0AA39WUS9"/>
<feature type="region of interest" description="Disordered" evidence="2">
    <location>
        <begin position="674"/>
        <end position="721"/>
    </location>
</feature>
<name>A0AA39WUS9_9PEZI</name>
<dbReference type="EMBL" id="JAULSR010000004">
    <property type="protein sequence ID" value="KAK0621946.1"/>
    <property type="molecule type" value="Genomic_DNA"/>
</dbReference>
<evidence type="ECO:0000313" key="3">
    <source>
        <dbReference type="EMBL" id="KAK0621946.1"/>
    </source>
</evidence>
<accession>A0AA39WUS9</accession>
<feature type="region of interest" description="Disordered" evidence="2">
    <location>
        <begin position="354"/>
        <end position="426"/>
    </location>
</feature>
<feature type="region of interest" description="Disordered" evidence="2">
    <location>
        <begin position="497"/>
        <end position="519"/>
    </location>
</feature>
<gene>
    <name evidence="3" type="ORF">B0T17DRAFT_618321</name>
</gene>
<protein>
    <submittedName>
        <fullName evidence="3">Uncharacterized protein</fullName>
    </submittedName>
</protein>
<keyword evidence="4" id="KW-1185">Reference proteome</keyword>
<reference evidence="3" key="1">
    <citation type="submission" date="2023-06" db="EMBL/GenBank/DDBJ databases">
        <title>Genome-scale phylogeny and comparative genomics of the fungal order Sordariales.</title>
        <authorList>
            <consortium name="Lawrence Berkeley National Laboratory"/>
            <person name="Hensen N."/>
            <person name="Bonometti L."/>
            <person name="Westerberg I."/>
            <person name="Brannstrom I.O."/>
            <person name="Guillou S."/>
            <person name="Cros-Aarteil S."/>
            <person name="Calhoun S."/>
            <person name="Haridas S."/>
            <person name="Kuo A."/>
            <person name="Mondo S."/>
            <person name="Pangilinan J."/>
            <person name="Riley R."/>
            <person name="LaButti K."/>
            <person name="Andreopoulos B."/>
            <person name="Lipzen A."/>
            <person name="Chen C."/>
            <person name="Yanf M."/>
            <person name="Daum C."/>
            <person name="Ng V."/>
            <person name="Clum A."/>
            <person name="Steindorff A."/>
            <person name="Ohm R."/>
            <person name="Martin F."/>
            <person name="Silar P."/>
            <person name="Natvig D."/>
            <person name="Lalanne C."/>
            <person name="Gautier V."/>
            <person name="Ament-velasquez S.L."/>
            <person name="Kruys A."/>
            <person name="Hutchinson M.I."/>
            <person name="Powell A.J."/>
            <person name="Barry K."/>
            <person name="Miller A.N."/>
            <person name="Grigoriev I.V."/>
            <person name="Debuchy R."/>
            <person name="Gladieux P."/>
            <person name="Thoren M.H."/>
            <person name="Johannesson H."/>
        </authorList>
    </citation>
    <scope>NUCLEOTIDE SEQUENCE</scope>
    <source>
        <strain evidence="3">SMH3391-2</strain>
    </source>
</reference>
<feature type="region of interest" description="Disordered" evidence="2">
    <location>
        <begin position="162"/>
        <end position="183"/>
    </location>
</feature>
<evidence type="ECO:0000256" key="2">
    <source>
        <dbReference type="SAM" id="MobiDB-lite"/>
    </source>
</evidence>
<organism evidence="3 4">
    <name type="scientific">Bombardia bombarda</name>
    <dbReference type="NCBI Taxonomy" id="252184"/>
    <lineage>
        <taxon>Eukaryota</taxon>
        <taxon>Fungi</taxon>
        <taxon>Dikarya</taxon>
        <taxon>Ascomycota</taxon>
        <taxon>Pezizomycotina</taxon>
        <taxon>Sordariomycetes</taxon>
        <taxon>Sordariomycetidae</taxon>
        <taxon>Sordariales</taxon>
        <taxon>Lasiosphaeriaceae</taxon>
        <taxon>Bombardia</taxon>
    </lineage>
</organism>
<feature type="compositionally biased region" description="Polar residues" evidence="2">
    <location>
        <begin position="506"/>
        <end position="519"/>
    </location>
</feature>
<feature type="compositionally biased region" description="Low complexity" evidence="2">
    <location>
        <begin position="403"/>
        <end position="414"/>
    </location>
</feature>
<evidence type="ECO:0000313" key="4">
    <source>
        <dbReference type="Proteomes" id="UP001174934"/>
    </source>
</evidence>
<comment type="caution">
    <text evidence="3">The sequence shown here is derived from an EMBL/GenBank/DDBJ whole genome shotgun (WGS) entry which is preliminary data.</text>
</comment>
<sequence>MPRKGGKGAQKNNKAVARANHAADIQILARNLGLALVPASPFSVPNAPNGSSSTVILAGPPLDERKPVPHAKLLKSWEFSTIPVYEQRLALLRAQLAQQQLNLAALKAQNCDRKIADKLRGDIIALELQIEEQRRKLAVKTARRDKELRQRHAQSLALTFNDPRAAKKEQKIQQPVQHPDSRQSGWYEAQKHEFVPGAPPLGSVRPAKLSNEQSAASRSLYAIPEFPRNRVQTSIYGSHKVEGSTERPGTSVVNDTIFGPYNFSSVTRPFAFSSTTSPFVLKSTTSPVKNRTAGNSAKDTAICSVGDINLGPAAQYGISSASAPTSFGFGPAASTSVSKPATYTVGNRHVEKPAVDSATLSTGSIGVSKPKVSSGSSPRGHQDGKSHAVKPTTSHPGHHGINASSAGLASSAAGYQTAEGPGLKPPAHWNRYGYKDLDKPPSDLTASLSLRYSESPVMRVREAPVFTVPDSTDDGESDDEVQILYVRPVNSKFCNQHLSSGKRVPSNGSGTKTSDSSVLKNKAACNKEANGQSLYNNVSVDKGTHSNDSSGNGSSTKGLVEKLSSDGASFRNASNTKGPVVHPSFGNSTFGSLASFGNRSTGNRSLGNSSLGNNSASGSLQPSLSSFSNMSFGYGGSVPTWEPWFPMSNTANTSFGNAVFSGSVSSGHRTFGSQWEAMQPRGLKRGRSSSSDAESPEQPRRKAPRGVGADSREIVEVSEDN</sequence>
<evidence type="ECO:0000256" key="1">
    <source>
        <dbReference type="SAM" id="Coils"/>
    </source>
</evidence>